<keyword evidence="2" id="KW-1185">Reference proteome</keyword>
<evidence type="ECO:0000313" key="1">
    <source>
        <dbReference type="EMBL" id="GEK17594.1"/>
    </source>
</evidence>
<protein>
    <submittedName>
        <fullName evidence="1">Uncharacterized protein</fullName>
    </submittedName>
</protein>
<comment type="caution">
    <text evidence="1">The sequence shown here is derived from an EMBL/GenBank/DDBJ whole genome shotgun (WGS) entry which is preliminary data.</text>
</comment>
<gene>
    <name evidence="1" type="ORF">CPE01_13270</name>
</gene>
<dbReference type="AlphaFoldDB" id="A0A510USF2"/>
<evidence type="ECO:0000313" key="2">
    <source>
        <dbReference type="Proteomes" id="UP000321386"/>
    </source>
</evidence>
<dbReference type="RefSeq" id="WP_146805863.1">
    <property type="nucleotide sequence ID" value="NZ_BJUA01000005.1"/>
</dbReference>
<accession>A0A510USF2</accession>
<sequence>MSQAEVAFRYAGRSGLRVERGGVHLGLATTERRTFVDGRAERADLVGAALLVVAHVAAARYDTPEGAGVRLADPFVTTGDGAVRFESLSGCGRVAARLDLLPGGLELADHPAGTTNVELGPRVRELLGGVLPRDPVRLEVGAAGQTLIPPGARLHERRVMLPAHWVRTLAELPALTAAMTVRAELGTRHARSFVRSLPADPSARQARPTRDTLRLVADTEADAARPDAVLVAAPAALRELEPLLRHANALRVWADAATGASWWELDLPHARLGVGMGLDPAGGEREAVVDHLAAAPDAATGRLGYDLHDRRWYARRIPVGRDLLEPTDRTATA</sequence>
<dbReference type="OrthoDB" id="7821105at2"/>
<name>A0A510USF2_9CELL</name>
<reference evidence="1 2" key="1">
    <citation type="submission" date="2019-07" db="EMBL/GenBank/DDBJ databases">
        <title>Whole genome shotgun sequence of Cellulomonas persica NBRC 101101.</title>
        <authorList>
            <person name="Hosoyama A."/>
            <person name="Uohara A."/>
            <person name="Ohji S."/>
            <person name="Ichikawa N."/>
        </authorList>
    </citation>
    <scope>NUCLEOTIDE SEQUENCE [LARGE SCALE GENOMIC DNA]</scope>
    <source>
        <strain evidence="1 2">NBRC 101101</strain>
    </source>
</reference>
<dbReference type="Proteomes" id="UP000321386">
    <property type="component" value="Unassembled WGS sequence"/>
</dbReference>
<proteinExistence type="predicted"/>
<organism evidence="1 2">
    <name type="scientific">Cellulomonas persica</name>
    <dbReference type="NCBI Taxonomy" id="76861"/>
    <lineage>
        <taxon>Bacteria</taxon>
        <taxon>Bacillati</taxon>
        <taxon>Actinomycetota</taxon>
        <taxon>Actinomycetes</taxon>
        <taxon>Micrococcales</taxon>
        <taxon>Cellulomonadaceae</taxon>
        <taxon>Cellulomonas</taxon>
    </lineage>
</organism>
<dbReference type="EMBL" id="BJUA01000005">
    <property type="protein sequence ID" value="GEK17594.1"/>
    <property type="molecule type" value="Genomic_DNA"/>
</dbReference>